<accession>A0A4S2KP44</accession>
<feature type="binding site" evidence="10">
    <location>
        <begin position="104"/>
        <end position="113"/>
    </location>
    <ligand>
        <name>FMN</name>
        <dbReference type="ChEBI" id="CHEBI:58210"/>
    </ligand>
</feature>
<dbReference type="Gene3D" id="3.40.50.360">
    <property type="match status" value="1"/>
</dbReference>
<comment type="caution">
    <text evidence="13">The sequence shown here is derived from an EMBL/GenBank/DDBJ whole genome shotgun (WGS) entry which is preliminary data.</text>
</comment>
<dbReference type="Gene3D" id="2.40.30.10">
    <property type="entry name" value="Translation factors"/>
    <property type="match status" value="1"/>
</dbReference>
<feature type="binding site" evidence="10">
    <location>
        <begin position="398"/>
        <end position="401"/>
    </location>
    <ligand>
        <name>FAD</name>
        <dbReference type="ChEBI" id="CHEBI:57692"/>
    </ligand>
</feature>
<keyword evidence="7 10" id="KW-0274">FAD</keyword>
<evidence type="ECO:0000256" key="5">
    <source>
        <dbReference type="ARBA" id="ARBA00022630"/>
    </source>
</evidence>
<comment type="cofactor">
    <cofactor evidence="2 10">
        <name>FAD</name>
        <dbReference type="ChEBI" id="CHEBI:57692"/>
    </cofactor>
</comment>
<feature type="binding site" evidence="10">
    <location>
        <begin position="66"/>
        <end position="69"/>
    </location>
    <ligand>
        <name>FMN</name>
        <dbReference type="ChEBI" id="CHEBI:58210"/>
    </ligand>
</feature>
<dbReference type="InterPro" id="IPR023173">
    <property type="entry name" value="NADPH_Cyt_P450_Rdtase_alpha"/>
</dbReference>
<dbReference type="PANTHER" id="PTHR19384">
    <property type="entry name" value="NITRIC OXIDE SYNTHASE-RELATED"/>
    <property type="match status" value="1"/>
</dbReference>
<comment type="similarity">
    <text evidence="10">Belongs to the NADPH-dependent diflavin oxidoreductase NDOR1 family.</text>
</comment>
<evidence type="ECO:0000256" key="9">
    <source>
        <dbReference type="ARBA" id="ARBA00023002"/>
    </source>
</evidence>
<dbReference type="Proteomes" id="UP000310200">
    <property type="component" value="Unassembled WGS sequence"/>
</dbReference>
<protein>
    <recommendedName>
        <fullName evidence="10">NADPH-dependent diflavin oxidoreductase 1</fullName>
        <ecNumber evidence="10">1.18.1.-</ecNumber>
    </recommendedName>
    <alternativeName>
        <fullName evidence="10">NADPH-dependent FMN and FAD-containing oxidoreductase</fullName>
    </alternativeName>
</protein>
<feature type="domain" description="FAD-binding FR-type" evidence="12">
    <location>
        <begin position="221"/>
        <end position="459"/>
    </location>
</feature>
<comment type="similarity">
    <text evidence="10">In the N-terminal section; belongs to the flavodoxin family.</text>
</comment>
<keyword evidence="9 10" id="KW-0560">Oxidoreductase</keyword>
<dbReference type="GO" id="GO:0050660">
    <property type="term" value="F:flavin adenine dinucleotide binding"/>
    <property type="evidence" value="ECO:0007669"/>
    <property type="project" value="UniProtKB-UniRule"/>
</dbReference>
<dbReference type="GO" id="GO:0016651">
    <property type="term" value="F:oxidoreductase activity, acting on NAD(P)H"/>
    <property type="evidence" value="ECO:0007669"/>
    <property type="project" value="UniProtKB-UniRule"/>
</dbReference>
<comment type="cofactor">
    <cofactor evidence="1 10">
        <name>FMN</name>
        <dbReference type="ChEBI" id="CHEBI:58210"/>
    </cofactor>
</comment>
<dbReference type="InterPro" id="IPR003097">
    <property type="entry name" value="CysJ-like_FAD-binding"/>
</dbReference>
<dbReference type="InterPro" id="IPR008254">
    <property type="entry name" value="Flavodoxin/NO_synth"/>
</dbReference>
<feature type="binding site" evidence="10">
    <location>
        <begin position="432"/>
        <end position="435"/>
    </location>
    <ligand>
        <name>FAD</name>
        <dbReference type="ChEBI" id="CHEBI:57692"/>
    </ligand>
</feature>
<dbReference type="PRINTS" id="PR00371">
    <property type="entry name" value="FPNCR"/>
</dbReference>
<dbReference type="GO" id="GO:0160246">
    <property type="term" value="F:NADPH-iron-sulfur [2Fe-2S] protein oxidoreductase activity"/>
    <property type="evidence" value="ECO:0007669"/>
    <property type="project" value="InterPro"/>
</dbReference>
<evidence type="ECO:0000259" key="12">
    <source>
        <dbReference type="PROSITE" id="PS51384"/>
    </source>
</evidence>
<evidence type="ECO:0000256" key="3">
    <source>
        <dbReference type="ARBA" id="ARBA00004496"/>
    </source>
</evidence>
<dbReference type="GO" id="GO:0005829">
    <property type="term" value="C:cytosol"/>
    <property type="evidence" value="ECO:0007669"/>
    <property type="project" value="TreeGrafter"/>
</dbReference>
<dbReference type="Pfam" id="PF00667">
    <property type="entry name" value="FAD_binding_1"/>
    <property type="match status" value="1"/>
</dbReference>
<comment type="caution">
    <text evidence="10">Lacks conserved residue(s) required for the propagation of feature annotation.</text>
</comment>
<feature type="binding site" evidence="10">
    <location>
        <position position="139"/>
    </location>
    <ligand>
        <name>FMN</name>
        <dbReference type="ChEBI" id="CHEBI:58210"/>
    </ligand>
</feature>
<dbReference type="PANTHER" id="PTHR19384:SF10">
    <property type="entry name" value="NADPH-DEPENDENT DIFLAVIN OXIDOREDUCTASE 1"/>
    <property type="match status" value="1"/>
</dbReference>
<name>A0A4S2KP44_9HYME</name>
<dbReference type="PRINTS" id="PR00369">
    <property type="entry name" value="FLAVODOXIN"/>
</dbReference>
<comment type="subcellular location">
    <subcellularLocation>
        <location evidence="3 10">Cytoplasm</location>
    </subcellularLocation>
</comment>
<dbReference type="GO" id="GO:0050661">
    <property type="term" value="F:NADP binding"/>
    <property type="evidence" value="ECO:0007669"/>
    <property type="project" value="UniProtKB-UniRule"/>
</dbReference>
<dbReference type="InterPro" id="IPR001709">
    <property type="entry name" value="Flavoprot_Pyr_Nucl_cyt_Rdtase"/>
</dbReference>
<dbReference type="Gene3D" id="3.40.50.80">
    <property type="entry name" value="Nucleotide-binding domain of ferredoxin-NADP reductase (FNR) module"/>
    <property type="match status" value="1"/>
</dbReference>
<dbReference type="EMBL" id="QBLH01002107">
    <property type="protein sequence ID" value="TGZ49687.1"/>
    <property type="molecule type" value="Genomic_DNA"/>
</dbReference>
<dbReference type="Gene3D" id="1.20.990.10">
    <property type="entry name" value="NADPH-cytochrome p450 Reductase, Chain A, domain 3"/>
    <property type="match status" value="1"/>
</dbReference>
<dbReference type="InterPro" id="IPR001433">
    <property type="entry name" value="OxRdtase_FAD/NAD-bd"/>
</dbReference>
<evidence type="ECO:0000256" key="8">
    <source>
        <dbReference type="ARBA" id="ARBA00022857"/>
    </source>
</evidence>
<dbReference type="Pfam" id="PF00258">
    <property type="entry name" value="Flavodoxin_1"/>
    <property type="match status" value="1"/>
</dbReference>
<dbReference type="GO" id="GO:0016226">
    <property type="term" value="P:iron-sulfur cluster assembly"/>
    <property type="evidence" value="ECO:0007669"/>
    <property type="project" value="UniProtKB-UniRule"/>
</dbReference>
<dbReference type="SUPFAM" id="SSF63380">
    <property type="entry name" value="Riboflavin synthase domain-like"/>
    <property type="match status" value="1"/>
</dbReference>
<dbReference type="GO" id="GO:0010181">
    <property type="term" value="F:FMN binding"/>
    <property type="evidence" value="ECO:0007669"/>
    <property type="project" value="UniProtKB-UniRule"/>
</dbReference>
<feature type="binding site" evidence="10">
    <location>
        <begin position="533"/>
        <end position="537"/>
    </location>
    <ligand>
        <name>NADP(+)</name>
        <dbReference type="ChEBI" id="CHEBI:58349"/>
    </ligand>
</feature>
<evidence type="ECO:0000256" key="6">
    <source>
        <dbReference type="ARBA" id="ARBA00022643"/>
    </source>
</evidence>
<sequence>MLIAMTKMDEMVIRVLYGSETGTAQDVAEQIWKSAKRKGLQSTVSSLAEYDIQNLPSEQLIIFVVATTGQGDPPANMKQFWRQLLRKNLPATMLKNLKYGVLGLGDSSYSKFNFAAKKLNKRLAQLGGEELLPIGLADDQHNLGIDAVVDPWIKKLWDEIVDVFEISVKEKTNEDNLIIERFGVSIIEINQLNPIHIDERLTGSPYQSNADIYAQETFINNDVRIGTIVENIRTTSEDHFQDVRLINIQADNIKYDPGDVIYIRPKNTAEQVKRFFDILCEHEIKLFPDTVIQVSEKEIKVPFVLKRNLTLREIVEQYWDLNFKPRRSTMHTLSLVSDNELEKEKLSEFASPIGQEELYDYINRPRRNILEVLTDFPHTTSKMNIKLLFEIMSPIKPRLYSIASSLEATPNRIQVLVAVVKFKTRLVEPRFGLCSKWLASLKNNDKVIFWLQKGTFRFNNDKPMILIGPGTGVAPFRSLLLERAKKEDLKECILFFGCRNEDKDYHCRQDFERLSRENNLKVFCAFSRDQDRKIYVQHLIRQQKELCWQFLENNGSIYLAGNSKNMPDNVRDEFVSLAKEIGKMTKEQAETFIKHLEKSNRYQTETWG</sequence>
<feature type="domain" description="Flavodoxin-like" evidence="11">
    <location>
        <begin position="13"/>
        <end position="157"/>
    </location>
</feature>
<dbReference type="PROSITE" id="PS51384">
    <property type="entry name" value="FAD_FR"/>
    <property type="match status" value="1"/>
</dbReference>
<feature type="binding site" evidence="10">
    <location>
        <position position="366"/>
    </location>
    <ligand>
        <name>FAD</name>
        <dbReference type="ChEBI" id="CHEBI:57692"/>
    </ligand>
</feature>
<evidence type="ECO:0000256" key="7">
    <source>
        <dbReference type="ARBA" id="ARBA00022827"/>
    </source>
</evidence>
<gene>
    <name evidence="13" type="ORF">DBV15_01317</name>
</gene>
<keyword evidence="8 10" id="KW-0521">NADP</keyword>
<dbReference type="HAMAP" id="MF_03178">
    <property type="entry name" value="NDOR1"/>
    <property type="match status" value="1"/>
</dbReference>
<keyword evidence="6 10" id="KW-0288">FMN</keyword>
<dbReference type="STRING" id="300112.A0A4S2KP44"/>
<evidence type="ECO:0000313" key="14">
    <source>
        <dbReference type="Proteomes" id="UP000310200"/>
    </source>
</evidence>
<dbReference type="AlphaFoldDB" id="A0A4S2KP44"/>
<evidence type="ECO:0000256" key="1">
    <source>
        <dbReference type="ARBA" id="ARBA00001917"/>
    </source>
</evidence>
<dbReference type="FunFam" id="3.40.50.360:FF:000015">
    <property type="entry name" value="NADPH-dependent diflavin oxidoreductase 1"/>
    <property type="match status" value="1"/>
</dbReference>
<comment type="similarity">
    <text evidence="10">In the C-terminal section; belongs to the flavoprotein pyridine nucleotide cytochrome reductase family.</text>
</comment>
<dbReference type="InterPro" id="IPR028879">
    <property type="entry name" value="NDOR1"/>
</dbReference>
<reference evidence="13 14" key="1">
    <citation type="journal article" date="2019" name="Philos. Trans. R. Soc. Lond., B, Biol. Sci.">
        <title>Ant behaviour and brain gene expression of defending hosts depend on the ecological success of the intruding social parasite.</title>
        <authorList>
            <person name="Kaur R."/>
            <person name="Stoldt M."/>
            <person name="Jongepier E."/>
            <person name="Feldmeyer B."/>
            <person name="Menzel F."/>
            <person name="Bornberg-Bauer E."/>
            <person name="Foitzik S."/>
        </authorList>
    </citation>
    <scope>NUCLEOTIDE SEQUENCE [LARGE SCALE GENOMIC DNA]</scope>
    <source>
        <tissue evidence="13">Whole body</tissue>
    </source>
</reference>
<dbReference type="SUPFAM" id="SSF52343">
    <property type="entry name" value="Ferredoxin reductase-like, C-terminal NADP-linked domain"/>
    <property type="match status" value="1"/>
</dbReference>
<dbReference type="InterPro" id="IPR039261">
    <property type="entry name" value="FNR_nucleotide-bd"/>
</dbReference>
<evidence type="ECO:0000256" key="2">
    <source>
        <dbReference type="ARBA" id="ARBA00001974"/>
    </source>
</evidence>
<feature type="binding site" evidence="10">
    <location>
        <begin position="19"/>
        <end position="24"/>
    </location>
    <ligand>
        <name>FMN</name>
        <dbReference type="ChEBI" id="CHEBI:58210"/>
    </ligand>
</feature>
<dbReference type="SUPFAM" id="SSF52218">
    <property type="entry name" value="Flavoproteins"/>
    <property type="match status" value="1"/>
</dbReference>
<dbReference type="InterPro" id="IPR001094">
    <property type="entry name" value="Flavdoxin-like"/>
</dbReference>
<evidence type="ECO:0000256" key="4">
    <source>
        <dbReference type="ARBA" id="ARBA00022490"/>
    </source>
</evidence>
<comment type="function">
    <text evidence="10">NADPH-dependent reductase which is a central component of the cytosolic iron-sulfur (Fe-S) protein assembly (CIA) machinery. Transfers electrons from NADPH via its FAD and FMN prosthetic groups to the [2Fe-2S] cluster of the anamorsin/DRE2 homolog, another key component of the CIA machinery. In turn, this reduced cluster provides electrons for assembly of cytosolic iron-sulfur cluster proteins.</text>
</comment>
<organism evidence="13 14">
    <name type="scientific">Temnothorax longispinosus</name>
    <dbReference type="NCBI Taxonomy" id="300112"/>
    <lineage>
        <taxon>Eukaryota</taxon>
        <taxon>Metazoa</taxon>
        <taxon>Ecdysozoa</taxon>
        <taxon>Arthropoda</taxon>
        <taxon>Hexapoda</taxon>
        <taxon>Insecta</taxon>
        <taxon>Pterygota</taxon>
        <taxon>Neoptera</taxon>
        <taxon>Endopterygota</taxon>
        <taxon>Hymenoptera</taxon>
        <taxon>Apocrita</taxon>
        <taxon>Aculeata</taxon>
        <taxon>Formicoidea</taxon>
        <taxon>Formicidae</taxon>
        <taxon>Myrmicinae</taxon>
        <taxon>Temnothorax</taxon>
    </lineage>
</organism>
<dbReference type="InterPro" id="IPR029039">
    <property type="entry name" value="Flavoprotein-like_sf"/>
</dbReference>
<feature type="binding site" evidence="10">
    <location>
        <begin position="527"/>
        <end position="528"/>
    </location>
    <ligand>
        <name>NADP(+)</name>
        <dbReference type="ChEBI" id="CHEBI:58349"/>
    </ligand>
</feature>
<keyword evidence="4 10" id="KW-0963">Cytoplasm</keyword>
<proteinExistence type="inferred from homology"/>
<evidence type="ECO:0000259" key="11">
    <source>
        <dbReference type="PROSITE" id="PS50902"/>
    </source>
</evidence>
<dbReference type="PROSITE" id="PS50902">
    <property type="entry name" value="FLAVODOXIN_LIKE"/>
    <property type="match status" value="1"/>
</dbReference>
<comment type="catalytic activity">
    <reaction evidence="10">
        <text>2 oxidized [2Fe-2S]-[protein] + NADPH = 2 reduced [2Fe-2S]-[protein] + NADP(+) + H(+)</text>
        <dbReference type="Rhea" id="RHEA:67716"/>
        <dbReference type="Rhea" id="RHEA-COMP:17327"/>
        <dbReference type="Rhea" id="RHEA-COMP:17328"/>
        <dbReference type="ChEBI" id="CHEBI:15378"/>
        <dbReference type="ChEBI" id="CHEBI:33737"/>
        <dbReference type="ChEBI" id="CHEBI:33738"/>
        <dbReference type="ChEBI" id="CHEBI:57783"/>
        <dbReference type="ChEBI" id="CHEBI:58349"/>
    </reaction>
</comment>
<dbReference type="InterPro" id="IPR017938">
    <property type="entry name" value="Riboflavin_synthase-like_b-brl"/>
</dbReference>
<dbReference type="Pfam" id="PF00175">
    <property type="entry name" value="NAD_binding_1"/>
    <property type="match status" value="1"/>
</dbReference>
<feature type="binding site" evidence="10">
    <location>
        <position position="471"/>
    </location>
    <ligand>
        <name>NADP(+)</name>
        <dbReference type="ChEBI" id="CHEBI:58349"/>
    </ligand>
</feature>
<keyword evidence="5 10" id="KW-0285">Flavoprotein</keyword>
<keyword evidence="14" id="KW-1185">Reference proteome</keyword>
<dbReference type="GO" id="GO:0005634">
    <property type="term" value="C:nucleus"/>
    <property type="evidence" value="ECO:0007669"/>
    <property type="project" value="UniProtKB-ARBA"/>
</dbReference>
<dbReference type="InterPro" id="IPR017927">
    <property type="entry name" value="FAD-bd_FR_type"/>
</dbReference>
<feature type="binding site" evidence="10">
    <location>
        <position position="607"/>
    </location>
    <ligand>
        <name>FAD</name>
        <dbReference type="ChEBI" id="CHEBI:57692"/>
    </ligand>
</feature>
<dbReference type="EC" id="1.18.1.-" evidence="10"/>
<evidence type="ECO:0000313" key="13">
    <source>
        <dbReference type="EMBL" id="TGZ49687.1"/>
    </source>
</evidence>
<evidence type="ECO:0000256" key="10">
    <source>
        <dbReference type="HAMAP-Rule" id="MF_03178"/>
    </source>
</evidence>
<dbReference type="FunFam" id="3.40.50.80:FF:000030">
    <property type="entry name" value="NADPH-dependent diflavin oxidoreductase 1"/>
    <property type="match status" value="1"/>
</dbReference>